<evidence type="ECO:0000256" key="5">
    <source>
        <dbReference type="ARBA" id="ARBA00022801"/>
    </source>
</evidence>
<keyword evidence="2 8" id="KW-0819">tRNA processing</keyword>
<dbReference type="InterPro" id="IPR025867">
    <property type="entry name" value="MnmE_helical"/>
</dbReference>
<feature type="binding site" evidence="8">
    <location>
        <begin position="244"/>
        <end position="250"/>
    </location>
    <ligand>
        <name>GTP</name>
        <dbReference type="ChEBI" id="CHEBI:37565"/>
    </ligand>
</feature>
<dbReference type="GO" id="GO:0002098">
    <property type="term" value="P:tRNA wobble uridine modification"/>
    <property type="evidence" value="ECO:0007669"/>
    <property type="project" value="TreeGrafter"/>
</dbReference>
<keyword evidence="12" id="KW-1185">Reference proteome</keyword>
<dbReference type="AlphaFoldDB" id="A0A0F5MPR0"/>
<dbReference type="PANTHER" id="PTHR42714:SF2">
    <property type="entry name" value="TRNA MODIFICATION GTPASE GTPBP3, MITOCHONDRIAL"/>
    <property type="match status" value="1"/>
</dbReference>
<dbReference type="GO" id="GO:0003924">
    <property type="term" value="F:GTPase activity"/>
    <property type="evidence" value="ECO:0007669"/>
    <property type="project" value="UniProtKB-UniRule"/>
</dbReference>
<dbReference type="NCBIfam" id="NF003661">
    <property type="entry name" value="PRK05291.1-3"/>
    <property type="match status" value="1"/>
</dbReference>
<comment type="subunit">
    <text evidence="8">Homodimer. Heterotetramer of two MnmE and two MnmG subunits.</text>
</comment>
<dbReference type="Pfam" id="PF01926">
    <property type="entry name" value="MMR_HSR1"/>
    <property type="match status" value="1"/>
</dbReference>
<feature type="binding site" evidence="8">
    <location>
        <position position="244"/>
    </location>
    <ligand>
        <name>K(+)</name>
        <dbReference type="ChEBI" id="CHEBI:29103"/>
    </ligand>
</feature>
<dbReference type="SUPFAM" id="SSF116878">
    <property type="entry name" value="TrmE connector domain"/>
    <property type="match status" value="1"/>
</dbReference>
<dbReference type="PATRIC" id="fig|1607817.3.peg.867"/>
<name>A0A0F5MPR0_9RICK</name>
<comment type="subcellular location">
    <subcellularLocation>
        <location evidence="8">Cytoplasm</location>
    </subcellularLocation>
</comment>
<dbReference type="SUPFAM" id="SSF52540">
    <property type="entry name" value="P-loop containing nucleoside triphosphate hydrolases"/>
    <property type="match status" value="1"/>
</dbReference>
<feature type="binding site" evidence="8">
    <location>
        <position position="79"/>
    </location>
    <ligand>
        <name>(6S)-5-formyl-5,6,7,8-tetrahydrofolate</name>
        <dbReference type="ChEBI" id="CHEBI:57457"/>
    </ligand>
</feature>
<evidence type="ECO:0000256" key="2">
    <source>
        <dbReference type="ARBA" id="ARBA00022694"/>
    </source>
</evidence>
<dbReference type="GO" id="GO:0030488">
    <property type="term" value="P:tRNA methylation"/>
    <property type="evidence" value="ECO:0007669"/>
    <property type="project" value="TreeGrafter"/>
</dbReference>
<feature type="binding site" evidence="8">
    <location>
        <position position="225"/>
    </location>
    <ligand>
        <name>K(+)</name>
        <dbReference type="ChEBI" id="CHEBI:29103"/>
    </ligand>
</feature>
<dbReference type="InterPro" id="IPR004520">
    <property type="entry name" value="GTPase_MnmE"/>
</dbReference>
<dbReference type="GO" id="GO:0046872">
    <property type="term" value="F:metal ion binding"/>
    <property type="evidence" value="ECO:0007669"/>
    <property type="project" value="UniProtKB-KW"/>
</dbReference>
<dbReference type="InterPro" id="IPR031168">
    <property type="entry name" value="G_TrmE"/>
</dbReference>
<dbReference type="NCBIfam" id="TIGR00231">
    <property type="entry name" value="small_GTP"/>
    <property type="match status" value="1"/>
</dbReference>
<evidence type="ECO:0000256" key="7">
    <source>
        <dbReference type="ARBA" id="ARBA00023134"/>
    </source>
</evidence>
<comment type="cofactor">
    <cofactor evidence="8">
        <name>K(+)</name>
        <dbReference type="ChEBI" id="CHEBI:29103"/>
    </cofactor>
    <text evidence="8">Binds 1 potassium ion per subunit.</text>
</comment>
<dbReference type="InterPro" id="IPR005225">
    <property type="entry name" value="Small_GTP-bd"/>
</dbReference>
<dbReference type="Gene3D" id="3.40.50.300">
    <property type="entry name" value="P-loop containing nucleotide triphosphate hydrolases"/>
    <property type="match status" value="1"/>
</dbReference>
<keyword evidence="3 8" id="KW-0479">Metal-binding</keyword>
<evidence type="ECO:0000256" key="9">
    <source>
        <dbReference type="RuleBase" id="RU003313"/>
    </source>
</evidence>
<keyword evidence="6 8" id="KW-0630">Potassium</keyword>
<feature type="binding site" evidence="8">
    <location>
        <position position="438"/>
    </location>
    <ligand>
        <name>(6S)-5-formyl-5,6,7,8-tetrahydrofolate</name>
        <dbReference type="ChEBI" id="CHEBI:57457"/>
    </ligand>
</feature>
<accession>A0A0F5MPR0</accession>
<comment type="function">
    <text evidence="8">Exhibits a very high intrinsic GTPase hydrolysis rate. Involved in the addition of a carboxymethylaminomethyl (cmnm) group at the wobble position (U34) of certain tRNAs, forming tRNA-cmnm(5)s(2)U34.</text>
</comment>
<evidence type="ECO:0000259" key="10">
    <source>
        <dbReference type="PROSITE" id="PS51709"/>
    </source>
</evidence>
<dbReference type="HAMAP" id="MF_00379">
    <property type="entry name" value="GTPase_MnmE"/>
    <property type="match status" value="1"/>
</dbReference>
<dbReference type="CDD" id="cd14858">
    <property type="entry name" value="TrmE_N"/>
    <property type="match status" value="1"/>
</dbReference>
<reference evidence="11 12" key="1">
    <citation type="submission" date="2015-02" db="EMBL/GenBank/DDBJ databases">
        <title>Single cell genomics of a rare environmental alphaproteobacterium provides unique insights into Rickettsiaceae evolution.</title>
        <authorList>
            <person name="Martijn J."/>
            <person name="Schulz F."/>
            <person name="Zaremba-Niedzwiedzka K."/>
            <person name="Viklund J."/>
            <person name="Stepanauskas R."/>
            <person name="Andersson S.G.E."/>
            <person name="Horn M."/>
            <person name="Guy L."/>
            <person name="Ettema T.J.G."/>
        </authorList>
    </citation>
    <scope>NUCLEOTIDE SEQUENCE [LARGE SCALE GENOMIC DNA]</scope>
    <source>
        <strain evidence="11 12">SCGC AAA041-L04</strain>
    </source>
</reference>
<feature type="binding site" evidence="8">
    <location>
        <position position="229"/>
    </location>
    <ligand>
        <name>Mg(2+)</name>
        <dbReference type="ChEBI" id="CHEBI:18420"/>
    </ligand>
</feature>
<dbReference type="Pfam" id="PF10396">
    <property type="entry name" value="TrmE_N"/>
    <property type="match status" value="1"/>
</dbReference>
<feature type="binding site" evidence="8">
    <location>
        <position position="119"/>
    </location>
    <ligand>
        <name>(6S)-5-formyl-5,6,7,8-tetrahydrofolate</name>
        <dbReference type="ChEBI" id="CHEBI:57457"/>
    </ligand>
</feature>
<sequence length="438" mass="48698">MDTIFALATPPGKSGVAIIRISGPQTSSILYSLSINKLPIERYAKLHKVYHPISQELIDNALILYFKSPASFTGEDCAELHLHGGRAIIDHIYDALNSIENVRLAEPGEFSLRAFKNGKMDLTEAEALIDLIDAETKMQHKQALRQMSGELKDLYNSWREEIIKGLSLVEAYIDFPDEDIPDEVTTQLNNLVKTMINSISTHLDDNNRGEKLRNGIYVTIIGATNVGKSSLLNLLAKRDVAIVSNIAGTTRDIIEVKLDLAGYPFVIADTAGIRETNDQIETEGIKRALDSARNADLKIAIFDASEKELDKNTLELIDDNSIVLFNKMDLSPNNNHSLKNSIPISIKNNIGIDLLLEKLKSFAADNFSPSSDPVITRERHRKHLSLSIESLLRFNKELPIELAAEELRIAASHLGKIMGRIDVEEILDQIFSSFCIGK</sequence>
<evidence type="ECO:0000256" key="3">
    <source>
        <dbReference type="ARBA" id="ARBA00022723"/>
    </source>
</evidence>
<dbReference type="Gene3D" id="1.20.120.430">
    <property type="entry name" value="tRNA modification GTPase MnmE domain 2"/>
    <property type="match status" value="1"/>
</dbReference>
<dbReference type="InterPro" id="IPR018948">
    <property type="entry name" value="GTP-bd_TrmE_N"/>
</dbReference>
<keyword evidence="5 8" id="KW-0378">Hydrolase</keyword>
<protein>
    <recommendedName>
        <fullName evidence="8">tRNA modification GTPase MnmE</fullName>
        <ecNumber evidence="8">3.6.-.-</ecNumber>
    </recommendedName>
</protein>
<evidence type="ECO:0000256" key="4">
    <source>
        <dbReference type="ARBA" id="ARBA00022741"/>
    </source>
</evidence>
<keyword evidence="7 8" id="KW-0342">GTP-binding</keyword>
<dbReference type="Proteomes" id="UP000033358">
    <property type="component" value="Unassembled WGS sequence"/>
</dbReference>
<keyword evidence="4 8" id="KW-0547">Nucleotide-binding</keyword>
<feature type="binding site" evidence="8">
    <location>
        <position position="249"/>
    </location>
    <ligand>
        <name>K(+)</name>
        <dbReference type="ChEBI" id="CHEBI:29103"/>
    </ligand>
</feature>
<dbReference type="EMBL" id="JYHA01000143">
    <property type="protein sequence ID" value="KKB96052.1"/>
    <property type="molecule type" value="Genomic_DNA"/>
</dbReference>
<comment type="caution">
    <text evidence="8">Lacks conserved residue(s) required for the propagation of feature annotation.</text>
</comment>
<evidence type="ECO:0000256" key="1">
    <source>
        <dbReference type="ARBA" id="ARBA00011043"/>
    </source>
</evidence>
<feature type="binding site" evidence="8">
    <location>
        <begin position="269"/>
        <end position="272"/>
    </location>
    <ligand>
        <name>GTP</name>
        <dbReference type="ChEBI" id="CHEBI:37565"/>
    </ligand>
</feature>
<evidence type="ECO:0000256" key="6">
    <source>
        <dbReference type="ARBA" id="ARBA00022958"/>
    </source>
</evidence>
<dbReference type="InterPro" id="IPR027368">
    <property type="entry name" value="MnmE_dom2"/>
</dbReference>
<comment type="caution">
    <text evidence="11">The sequence shown here is derived from an EMBL/GenBank/DDBJ whole genome shotgun (WGS) entry which is preliminary data.</text>
</comment>
<gene>
    <name evidence="8 11" type="primary">mnmE</name>
    <name evidence="8" type="synonym">trmE</name>
    <name evidence="11" type="ORF">SZ25_00867</name>
</gene>
<dbReference type="GO" id="GO:0005737">
    <property type="term" value="C:cytoplasm"/>
    <property type="evidence" value="ECO:0007669"/>
    <property type="project" value="UniProtKB-SubCell"/>
</dbReference>
<dbReference type="FunFam" id="3.30.1360.120:FF:000007">
    <property type="entry name" value="tRNA modification GTPase GTPBP3, mitochondrial"/>
    <property type="match status" value="1"/>
</dbReference>
<feature type="binding site" evidence="8">
    <location>
        <position position="20"/>
    </location>
    <ligand>
        <name>(6S)-5-formyl-5,6,7,8-tetrahydrofolate</name>
        <dbReference type="ChEBI" id="CHEBI:57457"/>
    </ligand>
</feature>
<dbReference type="InterPro" id="IPR027266">
    <property type="entry name" value="TrmE/GcvT-like"/>
</dbReference>
<evidence type="ECO:0000256" key="8">
    <source>
        <dbReference type="HAMAP-Rule" id="MF_00379"/>
    </source>
</evidence>
<feature type="binding site" evidence="8">
    <location>
        <position position="246"/>
    </location>
    <ligand>
        <name>K(+)</name>
        <dbReference type="ChEBI" id="CHEBI:29103"/>
    </ligand>
</feature>
<evidence type="ECO:0000313" key="11">
    <source>
        <dbReference type="EMBL" id="KKB96052.1"/>
    </source>
</evidence>
<evidence type="ECO:0000313" key="12">
    <source>
        <dbReference type="Proteomes" id="UP000033358"/>
    </source>
</evidence>
<dbReference type="EC" id="3.6.-.-" evidence="8"/>
<dbReference type="GO" id="GO:0005525">
    <property type="term" value="F:GTP binding"/>
    <property type="evidence" value="ECO:0007669"/>
    <property type="project" value="UniProtKB-UniRule"/>
</dbReference>
<dbReference type="Pfam" id="PF12631">
    <property type="entry name" value="MnmE_helical"/>
    <property type="match status" value="1"/>
</dbReference>
<dbReference type="InterPro" id="IPR006073">
    <property type="entry name" value="GTP-bd"/>
</dbReference>
<dbReference type="InterPro" id="IPR027417">
    <property type="entry name" value="P-loop_NTPase"/>
</dbReference>
<feature type="binding site" evidence="8">
    <location>
        <position position="250"/>
    </location>
    <ligand>
        <name>Mg(2+)</name>
        <dbReference type="ChEBI" id="CHEBI:18420"/>
    </ligand>
</feature>
<proteinExistence type="inferred from homology"/>
<dbReference type="NCBIfam" id="TIGR00450">
    <property type="entry name" value="mnmE_trmE_thdF"/>
    <property type="match status" value="1"/>
</dbReference>
<organism evidence="11 12">
    <name type="scientific">Candidatus Arcanibacter lacustris</name>
    <dbReference type="NCBI Taxonomy" id="1607817"/>
    <lineage>
        <taxon>Bacteria</taxon>
        <taxon>Pseudomonadati</taxon>
        <taxon>Pseudomonadota</taxon>
        <taxon>Alphaproteobacteria</taxon>
        <taxon>Rickettsiales</taxon>
        <taxon>Candidatus Arcanibacter</taxon>
    </lineage>
</organism>
<keyword evidence="8" id="KW-0460">Magnesium</keyword>
<feature type="binding site" evidence="8">
    <location>
        <begin position="225"/>
        <end position="230"/>
    </location>
    <ligand>
        <name>GTP</name>
        <dbReference type="ChEBI" id="CHEBI:37565"/>
    </ligand>
</feature>
<dbReference type="CDD" id="cd04164">
    <property type="entry name" value="trmE"/>
    <property type="match status" value="1"/>
</dbReference>
<comment type="similarity">
    <text evidence="1 8 9">Belongs to the TRAFAC class TrmE-Era-EngA-EngB-Septin-like GTPase superfamily. TrmE GTPase family.</text>
</comment>
<dbReference type="PROSITE" id="PS51709">
    <property type="entry name" value="G_TRME"/>
    <property type="match status" value="1"/>
</dbReference>
<feature type="domain" description="TrmE-type G" evidence="10">
    <location>
        <begin position="215"/>
        <end position="364"/>
    </location>
</feature>
<keyword evidence="8" id="KW-0963">Cytoplasm</keyword>
<dbReference type="PANTHER" id="PTHR42714">
    <property type="entry name" value="TRNA MODIFICATION GTPASE GTPBP3"/>
    <property type="match status" value="1"/>
</dbReference>
<dbReference type="Gene3D" id="3.30.1360.120">
    <property type="entry name" value="Probable tRNA modification gtpase trme, domain 1"/>
    <property type="match status" value="1"/>
</dbReference>